<dbReference type="SUPFAM" id="SSF54427">
    <property type="entry name" value="NTF2-like"/>
    <property type="match status" value="1"/>
</dbReference>
<dbReference type="Gene3D" id="3.30.70.330">
    <property type="match status" value="1"/>
</dbReference>
<dbReference type="InterPro" id="IPR039539">
    <property type="entry name" value="Ras_GTPase_bind_prot"/>
</dbReference>
<keyword evidence="1 2" id="KW-0694">RNA-binding</keyword>
<evidence type="ECO:0000259" key="4">
    <source>
        <dbReference type="PROSITE" id="PS50102"/>
    </source>
</evidence>
<dbReference type="CDD" id="cd00590">
    <property type="entry name" value="RRM_SF"/>
    <property type="match status" value="1"/>
</dbReference>
<proteinExistence type="predicted"/>
<dbReference type="GO" id="GO:0005829">
    <property type="term" value="C:cytosol"/>
    <property type="evidence" value="ECO:0007669"/>
    <property type="project" value="TreeGrafter"/>
</dbReference>
<dbReference type="Gene3D" id="3.10.450.50">
    <property type="match status" value="1"/>
</dbReference>
<feature type="region of interest" description="Disordered" evidence="3">
    <location>
        <begin position="428"/>
        <end position="483"/>
    </location>
</feature>
<dbReference type="SUPFAM" id="SSF54928">
    <property type="entry name" value="RNA-binding domain, RBD"/>
    <property type="match status" value="1"/>
</dbReference>
<dbReference type="AlphaFoldDB" id="A0AAN8TLE9"/>
<feature type="domain" description="RRM" evidence="4">
    <location>
        <begin position="289"/>
        <end position="361"/>
    </location>
</feature>
<evidence type="ECO:0000256" key="1">
    <source>
        <dbReference type="ARBA" id="ARBA00022884"/>
    </source>
</evidence>
<dbReference type="EMBL" id="JBANQN010000006">
    <property type="protein sequence ID" value="KAK6785946.1"/>
    <property type="molecule type" value="Genomic_DNA"/>
</dbReference>
<dbReference type="GO" id="GO:1990904">
    <property type="term" value="C:ribonucleoprotein complex"/>
    <property type="evidence" value="ECO:0007669"/>
    <property type="project" value="TreeGrafter"/>
</dbReference>
<organism evidence="6 7">
    <name type="scientific">Solanum bulbocastanum</name>
    <name type="common">Wild potato</name>
    <dbReference type="NCBI Taxonomy" id="147425"/>
    <lineage>
        <taxon>Eukaryota</taxon>
        <taxon>Viridiplantae</taxon>
        <taxon>Streptophyta</taxon>
        <taxon>Embryophyta</taxon>
        <taxon>Tracheophyta</taxon>
        <taxon>Spermatophyta</taxon>
        <taxon>Magnoliopsida</taxon>
        <taxon>eudicotyledons</taxon>
        <taxon>Gunneridae</taxon>
        <taxon>Pentapetalae</taxon>
        <taxon>asterids</taxon>
        <taxon>lamiids</taxon>
        <taxon>Solanales</taxon>
        <taxon>Solanaceae</taxon>
        <taxon>Solanoideae</taxon>
        <taxon>Solaneae</taxon>
        <taxon>Solanum</taxon>
    </lineage>
</organism>
<evidence type="ECO:0000313" key="7">
    <source>
        <dbReference type="Proteomes" id="UP001371456"/>
    </source>
</evidence>
<dbReference type="InterPro" id="IPR018222">
    <property type="entry name" value="Nuclear_transport_factor_2_euk"/>
</dbReference>
<dbReference type="CDD" id="cd00780">
    <property type="entry name" value="NTF2"/>
    <property type="match status" value="1"/>
</dbReference>
<evidence type="ECO:0000259" key="5">
    <source>
        <dbReference type="PROSITE" id="PS50177"/>
    </source>
</evidence>
<dbReference type="SMART" id="SM00360">
    <property type="entry name" value="RRM"/>
    <property type="match status" value="1"/>
</dbReference>
<reference evidence="6 7" key="1">
    <citation type="submission" date="2024-02" db="EMBL/GenBank/DDBJ databases">
        <title>de novo genome assembly of Solanum bulbocastanum strain 11H21.</title>
        <authorList>
            <person name="Hosaka A.J."/>
        </authorList>
    </citation>
    <scope>NUCLEOTIDE SEQUENCE [LARGE SCALE GENOMIC DNA]</scope>
    <source>
        <tissue evidence="6">Young leaves</tissue>
    </source>
</reference>
<feature type="domain" description="NTF2" evidence="5">
    <location>
        <begin position="18"/>
        <end position="127"/>
    </location>
</feature>
<dbReference type="PANTHER" id="PTHR10693">
    <property type="entry name" value="RAS GTPASE-ACTIVATING PROTEIN-BINDING PROTEIN"/>
    <property type="match status" value="1"/>
</dbReference>
<dbReference type="PROSITE" id="PS50177">
    <property type="entry name" value="NTF2_DOMAIN"/>
    <property type="match status" value="1"/>
</dbReference>
<dbReference type="GO" id="GO:0003729">
    <property type="term" value="F:mRNA binding"/>
    <property type="evidence" value="ECO:0007669"/>
    <property type="project" value="TreeGrafter"/>
</dbReference>
<dbReference type="InterPro" id="IPR000504">
    <property type="entry name" value="RRM_dom"/>
</dbReference>
<dbReference type="InterPro" id="IPR002075">
    <property type="entry name" value="NTF2_dom"/>
</dbReference>
<feature type="compositionally biased region" description="Polar residues" evidence="3">
    <location>
        <begin position="434"/>
        <end position="450"/>
    </location>
</feature>
<dbReference type="InterPro" id="IPR012677">
    <property type="entry name" value="Nucleotide-bd_a/b_plait_sf"/>
</dbReference>
<evidence type="ECO:0000256" key="2">
    <source>
        <dbReference type="PROSITE-ProRule" id="PRU00176"/>
    </source>
</evidence>
<dbReference type="InterPro" id="IPR035979">
    <property type="entry name" value="RBD_domain_sf"/>
</dbReference>
<sequence length="483" mass="52732">MEAAAAAVVQQPVPAQVQYYHILHHSPGLVFRFYQDISKLGRPEDDGSMSVTTTMEAINHKILSLNYGDFRAEIKSVDSQESFNGGVHVFVTGSLTGNDTLIRNFSQTFFLAPQDRGYFVLNDMFRYVESVDQHDPTEVPETDVVAPVTPELASPPVQQNHISEQSTLSVEEANEGEVYNPPENGDVPVEEEVPVAEFVDEMQDDSQIVVESNIKIEDVPKKSYASIVMHLKGSAASFSSPPAPASQKPMARSVEQVNQPPVTATVRPASSSNSVDNVNNQDGEVTDGYSIYVKGLPPTATVGLLADEFKKFGPIKNGGIQLQRFSYGFVEFEEASALQKAIEASPILIGGRQAYVEEKKSTNYRGKLSDYLVETGFVLSRACHFRGRFPSGGGSGYRNYGVRGRGNYGGGRGYARDDFGERTEFNNRGGHRGWSSNRGGDGYQSYQRTDNPGGYVVRTNRGGGMLNETAKHMTPQGIAAPVM</sequence>
<evidence type="ECO:0000313" key="6">
    <source>
        <dbReference type="EMBL" id="KAK6785946.1"/>
    </source>
</evidence>
<name>A0AAN8TLE9_SOLBU</name>
<dbReference type="Pfam" id="PF02136">
    <property type="entry name" value="NTF2"/>
    <property type="match status" value="1"/>
</dbReference>
<dbReference type="FunFam" id="3.10.450.50:FF:000003">
    <property type="entry name" value="Nuclear transport factor 2 family protein"/>
    <property type="match status" value="1"/>
</dbReference>
<dbReference type="PROSITE" id="PS50102">
    <property type="entry name" value="RRM"/>
    <property type="match status" value="1"/>
</dbReference>
<dbReference type="Proteomes" id="UP001371456">
    <property type="component" value="Unassembled WGS sequence"/>
</dbReference>
<dbReference type="Pfam" id="PF00076">
    <property type="entry name" value="RRM_1"/>
    <property type="match status" value="1"/>
</dbReference>
<accession>A0AAN8TLE9</accession>
<dbReference type="PANTHER" id="PTHR10693:SF51">
    <property type="entry name" value="NTF2 DOMAIN-CONTAINING PROTEIN"/>
    <property type="match status" value="1"/>
</dbReference>
<comment type="caution">
    <text evidence="6">The sequence shown here is derived from an EMBL/GenBank/DDBJ whole genome shotgun (WGS) entry which is preliminary data.</text>
</comment>
<evidence type="ECO:0000256" key="3">
    <source>
        <dbReference type="SAM" id="MobiDB-lite"/>
    </source>
</evidence>
<gene>
    <name evidence="6" type="ORF">RDI58_014471</name>
</gene>
<keyword evidence="7" id="KW-1185">Reference proteome</keyword>
<protein>
    <recommendedName>
        <fullName evidence="8">G3BP-like protein</fullName>
    </recommendedName>
</protein>
<evidence type="ECO:0008006" key="8">
    <source>
        <dbReference type="Google" id="ProtNLM"/>
    </source>
</evidence>
<dbReference type="InterPro" id="IPR032710">
    <property type="entry name" value="NTF2-like_dom_sf"/>
</dbReference>